<dbReference type="EMBL" id="LKCW01000042">
    <property type="protein sequence ID" value="KPM42821.1"/>
    <property type="molecule type" value="Genomic_DNA"/>
</dbReference>
<gene>
    <name evidence="3" type="ORF">AK830_g3764</name>
</gene>
<feature type="compositionally biased region" description="Polar residues" evidence="2">
    <location>
        <begin position="1"/>
        <end position="25"/>
    </location>
</feature>
<protein>
    <recommendedName>
        <fullName evidence="5">Cyclase</fullName>
    </recommendedName>
</protein>
<feature type="region of interest" description="Disordered" evidence="2">
    <location>
        <begin position="1"/>
        <end position="35"/>
    </location>
</feature>
<dbReference type="AlphaFoldDB" id="A0A0P7B841"/>
<dbReference type="Pfam" id="PF04199">
    <property type="entry name" value="Cyclase"/>
    <property type="match status" value="1"/>
</dbReference>
<dbReference type="InterPro" id="IPR037175">
    <property type="entry name" value="KFase_sf"/>
</dbReference>
<accession>A0A0P7B841</accession>
<comment type="similarity">
    <text evidence="1">Belongs to the Cyclase 1 superfamily.</text>
</comment>
<comment type="caution">
    <text evidence="3">The sequence shown here is derived from an EMBL/GenBank/DDBJ whole genome shotgun (WGS) entry which is preliminary data.</text>
</comment>
<keyword evidence="4" id="KW-1185">Reference proteome</keyword>
<evidence type="ECO:0000256" key="2">
    <source>
        <dbReference type="SAM" id="MobiDB-lite"/>
    </source>
</evidence>
<dbReference type="InterPro" id="IPR007325">
    <property type="entry name" value="KFase/CYL"/>
</dbReference>
<dbReference type="Gene3D" id="3.50.30.50">
    <property type="entry name" value="Putative cyclase"/>
    <property type="match status" value="1"/>
</dbReference>
<name>A0A0P7B841_9HYPO</name>
<dbReference type="PANTHER" id="PTHR34861:SF10">
    <property type="entry name" value="CYCLASE"/>
    <property type="match status" value="1"/>
</dbReference>
<dbReference type="Proteomes" id="UP000050424">
    <property type="component" value="Unassembled WGS sequence"/>
</dbReference>
<organism evidence="3 4">
    <name type="scientific">Neonectria ditissima</name>
    <dbReference type="NCBI Taxonomy" id="78410"/>
    <lineage>
        <taxon>Eukaryota</taxon>
        <taxon>Fungi</taxon>
        <taxon>Dikarya</taxon>
        <taxon>Ascomycota</taxon>
        <taxon>Pezizomycotina</taxon>
        <taxon>Sordariomycetes</taxon>
        <taxon>Hypocreomycetidae</taxon>
        <taxon>Hypocreales</taxon>
        <taxon>Nectriaceae</taxon>
        <taxon>Neonectria</taxon>
    </lineage>
</organism>
<dbReference type="GO" id="GO:0004061">
    <property type="term" value="F:arylformamidase activity"/>
    <property type="evidence" value="ECO:0007669"/>
    <property type="project" value="InterPro"/>
</dbReference>
<dbReference type="OrthoDB" id="5396at2759"/>
<evidence type="ECO:0000313" key="4">
    <source>
        <dbReference type="Proteomes" id="UP000050424"/>
    </source>
</evidence>
<evidence type="ECO:0000313" key="3">
    <source>
        <dbReference type="EMBL" id="KPM42821.1"/>
    </source>
</evidence>
<evidence type="ECO:0000256" key="1">
    <source>
        <dbReference type="ARBA" id="ARBA00007865"/>
    </source>
</evidence>
<proteinExistence type="inferred from homology"/>
<reference evidence="3 4" key="1">
    <citation type="submission" date="2015-09" db="EMBL/GenBank/DDBJ databases">
        <title>Draft genome of a European isolate of the apple canker pathogen Neonectria ditissima.</title>
        <authorList>
            <person name="Gomez-Cortecero A."/>
            <person name="Harrison R.J."/>
            <person name="Armitage A.D."/>
        </authorList>
    </citation>
    <scope>NUCLEOTIDE SEQUENCE [LARGE SCALE GENOMIC DNA]</scope>
    <source>
        <strain evidence="3 4">R09/05</strain>
    </source>
</reference>
<dbReference type="STRING" id="78410.A0A0P7B841"/>
<dbReference type="PANTHER" id="PTHR34861">
    <property type="match status" value="1"/>
</dbReference>
<dbReference type="GO" id="GO:0019441">
    <property type="term" value="P:L-tryptophan catabolic process to kynurenine"/>
    <property type="evidence" value="ECO:0007669"/>
    <property type="project" value="InterPro"/>
</dbReference>
<sequence length="293" mass="32671">MVAQKTTEQQPEQIPWDPQSTSFPSRSELPRIPGAPEDAAWLGRLNLLTPQRVSRAAAEIKTGEIVPVNLPLNVPEGPAFGRQCFQQEIKTVVPGIAYDDVYSLNTQSGTQWDGFRHFAHIASKKFYNNTTGEDILGPNSNEKCSIHHWAERGIAGRGVLLDYHEYATKKGIAFDPFETSKISFDELVACGREQGIDIRPESQGGDIQIGDMLFVRNGWLEAYHKKSPEQLKEISSRHHVGERFGGLSQEPAILDWLHDSYFATVAGDSPTFEAWPPSEGKSFTANFPTSHFF</sequence>
<evidence type="ECO:0008006" key="5">
    <source>
        <dbReference type="Google" id="ProtNLM"/>
    </source>
</evidence>